<evidence type="ECO:0000313" key="2">
    <source>
        <dbReference type="EMBL" id="RVT43543.1"/>
    </source>
</evidence>
<dbReference type="Gene3D" id="3.10.450.50">
    <property type="match status" value="1"/>
</dbReference>
<evidence type="ECO:0000313" key="3">
    <source>
        <dbReference type="Proteomes" id="UP000282977"/>
    </source>
</evidence>
<comment type="caution">
    <text evidence="2">The sequence shown here is derived from an EMBL/GenBank/DDBJ whole genome shotgun (WGS) entry which is preliminary data.</text>
</comment>
<evidence type="ECO:0000259" key="1">
    <source>
        <dbReference type="Pfam" id="PF13577"/>
    </source>
</evidence>
<proteinExistence type="predicted"/>
<accession>A0A437JCQ9</accession>
<dbReference type="SUPFAM" id="SSF54427">
    <property type="entry name" value="NTF2-like"/>
    <property type="match status" value="1"/>
</dbReference>
<reference evidence="2 3" key="1">
    <citation type="submission" date="2019-01" db="EMBL/GenBank/DDBJ databases">
        <authorList>
            <person name="Chen W.-M."/>
        </authorList>
    </citation>
    <scope>NUCLEOTIDE SEQUENCE [LARGE SCALE GENOMIC DNA]</scope>
    <source>
        <strain evidence="2 3">TLA-22</strain>
    </source>
</reference>
<protein>
    <submittedName>
        <fullName evidence="2">Nuclear transport factor 2 family protein</fullName>
    </submittedName>
</protein>
<dbReference type="CDD" id="cd00531">
    <property type="entry name" value="NTF2_like"/>
    <property type="match status" value="1"/>
</dbReference>
<sequence length="192" mass="21310">MPGAGHGTGFLQVASVSDLAARIQAIEDRLAIAQLQARYTILIDNQDLTAVAPLFAREGRFRSADGVMDAQGRAAICDQYRGRFAALRFGFHVTHDHWITLDPVDPDAATGIVSSHAEVVRNGEPMVTGMRYHDVYRREDGAWRFADRLLHFFYYLPVADYAAALPTRERMRAYGDARPADLPEGIGTWCGE</sequence>
<dbReference type="AlphaFoldDB" id="A0A437JCQ9"/>
<dbReference type="InterPro" id="IPR037401">
    <property type="entry name" value="SnoaL-like"/>
</dbReference>
<dbReference type="OrthoDB" id="1492465at2"/>
<dbReference type="EMBL" id="RZUL01000001">
    <property type="protein sequence ID" value="RVT43543.1"/>
    <property type="molecule type" value="Genomic_DNA"/>
</dbReference>
<name>A0A437JCQ9_9SPHN</name>
<dbReference type="InterPro" id="IPR032710">
    <property type="entry name" value="NTF2-like_dom_sf"/>
</dbReference>
<gene>
    <name evidence="2" type="ORF">ENE74_02680</name>
</gene>
<dbReference type="Pfam" id="PF13577">
    <property type="entry name" value="SnoaL_4"/>
    <property type="match status" value="1"/>
</dbReference>
<dbReference type="Proteomes" id="UP000282977">
    <property type="component" value="Unassembled WGS sequence"/>
</dbReference>
<keyword evidence="3" id="KW-1185">Reference proteome</keyword>
<feature type="domain" description="SnoaL-like" evidence="1">
    <location>
        <begin position="25"/>
        <end position="148"/>
    </location>
</feature>
<organism evidence="2 3">
    <name type="scientific">Sphingobium algorifonticola</name>
    <dbReference type="NCBI Taxonomy" id="2008318"/>
    <lineage>
        <taxon>Bacteria</taxon>
        <taxon>Pseudomonadati</taxon>
        <taxon>Pseudomonadota</taxon>
        <taxon>Alphaproteobacteria</taxon>
        <taxon>Sphingomonadales</taxon>
        <taxon>Sphingomonadaceae</taxon>
        <taxon>Sphingobium</taxon>
    </lineage>
</organism>